<feature type="region of interest" description="Disordered" evidence="1">
    <location>
        <begin position="100"/>
        <end position="162"/>
    </location>
</feature>
<feature type="region of interest" description="Disordered" evidence="1">
    <location>
        <begin position="282"/>
        <end position="331"/>
    </location>
</feature>
<keyword evidence="3" id="KW-0732">Signal</keyword>
<dbReference type="EMBL" id="HBGK01046276">
    <property type="protein sequence ID" value="CAD9305976.1"/>
    <property type="molecule type" value="Transcribed_RNA"/>
</dbReference>
<feature type="compositionally biased region" description="Acidic residues" evidence="1">
    <location>
        <begin position="106"/>
        <end position="146"/>
    </location>
</feature>
<protein>
    <submittedName>
        <fullName evidence="4">Uncharacterized protein</fullName>
    </submittedName>
</protein>
<feature type="chain" id="PRO_5031446233" evidence="3">
    <location>
        <begin position="24"/>
        <end position="412"/>
    </location>
</feature>
<proteinExistence type="predicted"/>
<feature type="transmembrane region" description="Helical" evidence="2">
    <location>
        <begin position="251"/>
        <end position="274"/>
    </location>
</feature>
<dbReference type="AlphaFoldDB" id="A0A7S1YKC4"/>
<evidence type="ECO:0000256" key="2">
    <source>
        <dbReference type="SAM" id="Phobius"/>
    </source>
</evidence>
<name>A0A7S1YKC4_9STRA</name>
<reference evidence="4" key="1">
    <citation type="submission" date="2021-01" db="EMBL/GenBank/DDBJ databases">
        <authorList>
            <person name="Corre E."/>
            <person name="Pelletier E."/>
            <person name="Niang G."/>
            <person name="Scheremetjew M."/>
            <person name="Finn R."/>
            <person name="Kale V."/>
            <person name="Holt S."/>
            <person name="Cochrane G."/>
            <person name="Meng A."/>
            <person name="Brown T."/>
            <person name="Cohen L."/>
        </authorList>
    </citation>
    <scope>NUCLEOTIDE SEQUENCE</scope>
    <source>
        <strain evidence="4">CCMP 410</strain>
    </source>
</reference>
<keyword evidence="2" id="KW-0812">Transmembrane</keyword>
<evidence type="ECO:0000256" key="3">
    <source>
        <dbReference type="SAM" id="SignalP"/>
    </source>
</evidence>
<feature type="signal peptide" evidence="3">
    <location>
        <begin position="1"/>
        <end position="23"/>
    </location>
</feature>
<feature type="compositionally biased region" description="Polar residues" evidence="1">
    <location>
        <begin position="289"/>
        <end position="301"/>
    </location>
</feature>
<organism evidence="4">
    <name type="scientific">Grammatophora oceanica</name>
    <dbReference type="NCBI Taxonomy" id="210454"/>
    <lineage>
        <taxon>Eukaryota</taxon>
        <taxon>Sar</taxon>
        <taxon>Stramenopiles</taxon>
        <taxon>Ochrophyta</taxon>
        <taxon>Bacillariophyta</taxon>
        <taxon>Fragilariophyceae</taxon>
        <taxon>Fragilariophycidae</taxon>
        <taxon>Rhabdonematales</taxon>
        <taxon>Grammatophoraceae</taxon>
        <taxon>Grammatophora</taxon>
    </lineage>
</organism>
<evidence type="ECO:0000313" key="4">
    <source>
        <dbReference type="EMBL" id="CAD9305976.1"/>
    </source>
</evidence>
<evidence type="ECO:0000256" key="1">
    <source>
        <dbReference type="SAM" id="MobiDB-lite"/>
    </source>
</evidence>
<gene>
    <name evidence="4" type="ORF">GOCE00092_LOCUS24307</name>
</gene>
<keyword evidence="2" id="KW-1133">Transmembrane helix</keyword>
<sequence length="412" mass="44202">MTKTTSTLIRRLFVVSLATVSYASDTSPQSFNQLVDLLPFDVVLELSENTIPIKSSELRRKTQEWLNLEFEALVRDDIDLDTQEPKHAFDRILLDDAKRQRRHLQEDEEDGGEEDGGDGETEGDEEEEENGEEEQVSEPTEGEEPVPELQESTKAPDSQTTTTTYQATYVGVSIWETMGETDLVQVPGSLAVASYQLNALLSAQDTLLEMLQSVDSSLGLGANVIGVAAQINTEYEEGDSSSNDPGGLNTVIIVAIVIAALAFLLLAFAMFMAWRQSRQRSNAFKVDSPRNTKSTGQTEESGLSPKSGANGNQPGHQSPPPSEIGQSDMGGGLYPDSVISEDISTSLTAYYKSGMAGGGQGVRNAYDEGRLASGGLNDAASVSSMESYGYSLDGYASTIGGGTRDGTFANSK</sequence>
<accession>A0A7S1YKC4</accession>
<keyword evidence="2" id="KW-0472">Membrane</keyword>
<feature type="compositionally biased region" description="Polar residues" evidence="1">
    <location>
        <begin position="307"/>
        <end position="316"/>
    </location>
</feature>